<evidence type="ECO:0000256" key="9">
    <source>
        <dbReference type="ARBA" id="ARBA00023012"/>
    </source>
</evidence>
<keyword evidence="8 11" id="KW-1133">Transmembrane helix</keyword>
<dbReference type="InterPro" id="IPR003594">
    <property type="entry name" value="HATPase_dom"/>
</dbReference>
<dbReference type="InterPro" id="IPR036890">
    <property type="entry name" value="HATPase_C_sf"/>
</dbReference>
<accession>A0ABU0KJC9</accession>
<dbReference type="PROSITE" id="PS50885">
    <property type="entry name" value="HAMP"/>
    <property type="match status" value="1"/>
</dbReference>
<protein>
    <recommendedName>
        <fullName evidence="3">histidine kinase</fullName>
        <ecNumber evidence="3">2.7.13.3</ecNumber>
    </recommendedName>
</protein>
<dbReference type="Pfam" id="PF00512">
    <property type="entry name" value="HisKA"/>
    <property type="match status" value="1"/>
</dbReference>
<proteinExistence type="predicted"/>
<evidence type="ECO:0000256" key="10">
    <source>
        <dbReference type="ARBA" id="ARBA00023136"/>
    </source>
</evidence>
<dbReference type="PRINTS" id="PR00344">
    <property type="entry name" value="BCTRLSENSOR"/>
</dbReference>
<dbReference type="SUPFAM" id="SSF47384">
    <property type="entry name" value="Homodimeric domain of signal transducing histidine kinase"/>
    <property type="match status" value="1"/>
</dbReference>
<dbReference type="PANTHER" id="PTHR45436">
    <property type="entry name" value="SENSOR HISTIDINE KINASE YKOH"/>
    <property type="match status" value="1"/>
</dbReference>
<name>A0ABU0KJC9_9ACTN</name>
<sequence>MRTEGLPAVGVPAAGPVVGGRTGGGRTAAKEIAAGGMSPEVRPAGRRPRSLRGSLTLANVALLALALLLAMAASLVGVWTLLIGQLDDALRADAVNSARLQAGRAAVADGCSGGSAFGTAFRHRSPFAVLDSRGRVPAGCAPGADARALAAVVADPVALVASGDGASVRLDDKVLRVAALRLDDGRIMLVSTPMAGMMSTVKELFVLELMASTGLLTMLALVSQRAARRRLRPLEDMVQTASAIAAGHLGRRIDGVDGSAEVAELRHALNTMLEQVETAFRCREETSEQLKQFAADASHELRTPLATIRGYTQLYGKGMLDAEERDRAMSRIASEADRMSGLVEKLLALARLEQQPEPRRRPVDLAQLSRDAAADLRAVQHERPVTLGGVLKDGAEAAHVLGDEAQLRQLVSNLMSNVSVHTPAHAPVTVEVSTDGDGVLLRVADSGPGMRPQDAARIFDRFFRADPDRARQTGGSGLGMSIVRAVVQAHGGTLRVDTALGEGMTVEVSLPRAAPVPE</sequence>
<keyword evidence="7 14" id="KW-0418">Kinase</keyword>
<dbReference type="Gene3D" id="1.10.287.130">
    <property type="match status" value="1"/>
</dbReference>
<dbReference type="InterPro" id="IPR003661">
    <property type="entry name" value="HisK_dim/P_dom"/>
</dbReference>
<evidence type="ECO:0000256" key="1">
    <source>
        <dbReference type="ARBA" id="ARBA00000085"/>
    </source>
</evidence>
<evidence type="ECO:0000256" key="6">
    <source>
        <dbReference type="ARBA" id="ARBA00022692"/>
    </source>
</evidence>
<evidence type="ECO:0000259" key="12">
    <source>
        <dbReference type="PROSITE" id="PS50109"/>
    </source>
</evidence>
<dbReference type="SMART" id="SM00304">
    <property type="entry name" value="HAMP"/>
    <property type="match status" value="1"/>
</dbReference>
<dbReference type="InterPro" id="IPR004358">
    <property type="entry name" value="Sig_transdc_His_kin-like_C"/>
</dbReference>
<comment type="subcellular location">
    <subcellularLocation>
        <location evidence="2">Cell membrane</location>
    </subcellularLocation>
</comment>
<gene>
    <name evidence="14" type="ORF">QO019_004387</name>
</gene>
<dbReference type="InterPro" id="IPR036097">
    <property type="entry name" value="HisK_dim/P_sf"/>
</dbReference>
<evidence type="ECO:0000256" key="11">
    <source>
        <dbReference type="SAM" id="Phobius"/>
    </source>
</evidence>
<dbReference type="InterPro" id="IPR003660">
    <property type="entry name" value="HAMP_dom"/>
</dbReference>
<evidence type="ECO:0000256" key="7">
    <source>
        <dbReference type="ARBA" id="ARBA00022777"/>
    </source>
</evidence>
<evidence type="ECO:0000313" key="15">
    <source>
        <dbReference type="Proteomes" id="UP001236795"/>
    </source>
</evidence>
<keyword evidence="5 14" id="KW-0808">Transferase</keyword>
<dbReference type="EMBL" id="JAUSWC010000016">
    <property type="protein sequence ID" value="MDQ0489510.1"/>
    <property type="molecule type" value="Genomic_DNA"/>
</dbReference>
<dbReference type="CDD" id="cd00082">
    <property type="entry name" value="HisKA"/>
    <property type="match status" value="1"/>
</dbReference>
<dbReference type="Proteomes" id="UP001236795">
    <property type="component" value="Unassembled WGS sequence"/>
</dbReference>
<keyword evidence="10 11" id="KW-0472">Membrane</keyword>
<keyword evidence="9" id="KW-0902">Two-component regulatory system</keyword>
<dbReference type="EC" id="2.7.13.3" evidence="3"/>
<dbReference type="SMART" id="SM00387">
    <property type="entry name" value="HATPase_c"/>
    <property type="match status" value="1"/>
</dbReference>
<keyword evidence="4" id="KW-0597">Phosphoprotein</keyword>
<comment type="caution">
    <text evidence="14">The sequence shown here is derived from an EMBL/GenBank/DDBJ whole genome shotgun (WGS) entry which is preliminary data.</text>
</comment>
<dbReference type="Pfam" id="PF00672">
    <property type="entry name" value="HAMP"/>
    <property type="match status" value="1"/>
</dbReference>
<evidence type="ECO:0000313" key="14">
    <source>
        <dbReference type="EMBL" id="MDQ0489510.1"/>
    </source>
</evidence>
<evidence type="ECO:0000256" key="5">
    <source>
        <dbReference type="ARBA" id="ARBA00022679"/>
    </source>
</evidence>
<dbReference type="SUPFAM" id="SSF158472">
    <property type="entry name" value="HAMP domain-like"/>
    <property type="match status" value="1"/>
</dbReference>
<reference evidence="14 15" key="1">
    <citation type="submission" date="2023-07" db="EMBL/GenBank/DDBJ databases">
        <title>Genomic Encyclopedia of Type Strains, Phase IV (KMG-IV): sequencing the most valuable type-strain genomes for metagenomic binning, comparative biology and taxonomic classification.</title>
        <authorList>
            <person name="Goeker M."/>
        </authorList>
    </citation>
    <scope>NUCLEOTIDE SEQUENCE [LARGE SCALE GENOMIC DNA]</scope>
    <source>
        <strain evidence="14 15">DSM 40573</strain>
    </source>
</reference>
<evidence type="ECO:0000256" key="8">
    <source>
        <dbReference type="ARBA" id="ARBA00022989"/>
    </source>
</evidence>
<keyword evidence="15" id="KW-1185">Reference proteome</keyword>
<evidence type="ECO:0000256" key="4">
    <source>
        <dbReference type="ARBA" id="ARBA00022553"/>
    </source>
</evidence>
<dbReference type="Gene3D" id="6.10.340.10">
    <property type="match status" value="1"/>
</dbReference>
<dbReference type="CDD" id="cd00075">
    <property type="entry name" value="HATPase"/>
    <property type="match status" value="1"/>
</dbReference>
<feature type="transmembrane region" description="Helical" evidence="11">
    <location>
        <begin position="204"/>
        <end position="222"/>
    </location>
</feature>
<dbReference type="InterPro" id="IPR005467">
    <property type="entry name" value="His_kinase_dom"/>
</dbReference>
<dbReference type="GO" id="GO:0004673">
    <property type="term" value="F:protein histidine kinase activity"/>
    <property type="evidence" value="ECO:0007669"/>
    <property type="project" value="UniProtKB-EC"/>
</dbReference>
<dbReference type="SUPFAM" id="SSF55874">
    <property type="entry name" value="ATPase domain of HSP90 chaperone/DNA topoisomerase II/histidine kinase"/>
    <property type="match status" value="1"/>
</dbReference>
<evidence type="ECO:0000259" key="13">
    <source>
        <dbReference type="PROSITE" id="PS50885"/>
    </source>
</evidence>
<dbReference type="InterPro" id="IPR050428">
    <property type="entry name" value="TCS_sensor_his_kinase"/>
</dbReference>
<dbReference type="Gene3D" id="3.30.565.10">
    <property type="entry name" value="Histidine kinase-like ATPase, C-terminal domain"/>
    <property type="match status" value="1"/>
</dbReference>
<evidence type="ECO:0000256" key="3">
    <source>
        <dbReference type="ARBA" id="ARBA00012438"/>
    </source>
</evidence>
<organism evidence="14 15">
    <name type="scientific">Streptomyces thermodiastaticus</name>
    <dbReference type="NCBI Taxonomy" id="44061"/>
    <lineage>
        <taxon>Bacteria</taxon>
        <taxon>Bacillati</taxon>
        <taxon>Actinomycetota</taxon>
        <taxon>Actinomycetes</taxon>
        <taxon>Kitasatosporales</taxon>
        <taxon>Streptomycetaceae</taxon>
        <taxon>Streptomyces</taxon>
    </lineage>
</organism>
<feature type="domain" description="Histidine kinase" evidence="12">
    <location>
        <begin position="296"/>
        <end position="514"/>
    </location>
</feature>
<comment type="catalytic activity">
    <reaction evidence="1">
        <text>ATP + protein L-histidine = ADP + protein N-phospho-L-histidine.</text>
        <dbReference type="EC" id="2.7.13.3"/>
    </reaction>
</comment>
<evidence type="ECO:0000256" key="2">
    <source>
        <dbReference type="ARBA" id="ARBA00004236"/>
    </source>
</evidence>
<dbReference type="PROSITE" id="PS50109">
    <property type="entry name" value="HIS_KIN"/>
    <property type="match status" value="1"/>
</dbReference>
<dbReference type="Pfam" id="PF02518">
    <property type="entry name" value="HATPase_c"/>
    <property type="match status" value="1"/>
</dbReference>
<keyword evidence="6 11" id="KW-0812">Transmembrane</keyword>
<dbReference type="SMART" id="SM00388">
    <property type="entry name" value="HisKA"/>
    <property type="match status" value="1"/>
</dbReference>
<dbReference type="PANTHER" id="PTHR45436:SF5">
    <property type="entry name" value="SENSOR HISTIDINE KINASE TRCS"/>
    <property type="match status" value="1"/>
</dbReference>
<feature type="domain" description="HAMP" evidence="13">
    <location>
        <begin position="228"/>
        <end position="281"/>
    </location>
</feature>
<dbReference type="CDD" id="cd06225">
    <property type="entry name" value="HAMP"/>
    <property type="match status" value="1"/>
</dbReference>
<feature type="transmembrane region" description="Helical" evidence="11">
    <location>
        <begin position="56"/>
        <end position="82"/>
    </location>
</feature>
<dbReference type="RefSeq" id="WP_240800973.1">
    <property type="nucleotide sequence ID" value="NZ_JAUSWC010000016.1"/>
</dbReference>